<dbReference type="Pfam" id="PF21530">
    <property type="entry name" value="Pif1_2B_dom"/>
    <property type="match status" value="1"/>
</dbReference>
<dbReference type="Pfam" id="PF14214">
    <property type="entry name" value="Helitron_like_N"/>
    <property type="match status" value="1"/>
</dbReference>
<evidence type="ECO:0000256" key="2">
    <source>
        <dbReference type="SAM" id="MobiDB-lite"/>
    </source>
</evidence>
<dbReference type="InterPro" id="IPR027417">
    <property type="entry name" value="P-loop_NTPase"/>
</dbReference>
<dbReference type="Pfam" id="PF05970">
    <property type="entry name" value="PIF1"/>
    <property type="match status" value="1"/>
</dbReference>
<feature type="compositionally biased region" description="Basic and acidic residues" evidence="2">
    <location>
        <begin position="1275"/>
        <end position="1284"/>
    </location>
</feature>
<organism evidence="6 7">
    <name type="scientific">Neodiprion lecontei</name>
    <name type="common">Redheaded pine sawfly</name>
    <dbReference type="NCBI Taxonomy" id="441921"/>
    <lineage>
        <taxon>Eukaryota</taxon>
        <taxon>Metazoa</taxon>
        <taxon>Ecdysozoa</taxon>
        <taxon>Arthropoda</taxon>
        <taxon>Hexapoda</taxon>
        <taxon>Insecta</taxon>
        <taxon>Pterygota</taxon>
        <taxon>Neoptera</taxon>
        <taxon>Endopterygota</taxon>
        <taxon>Hymenoptera</taxon>
        <taxon>Tenthredinoidea</taxon>
        <taxon>Diprionidae</taxon>
        <taxon>Diprioninae</taxon>
        <taxon>Neodiprion</taxon>
    </lineage>
</organism>
<feature type="domain" description="DNA helicase Pif1-like DEAD-box helicase" evidence="3">
    <location>
        <begin position="812"/>
        <end position="1022"/>
    </location>
</feature>
<feature type="region of interest" description="Disordered" evidence="2">
    <location>
        <begin position="1251"/>
        <end position="1350"/>
    </location>
</feature>
<evidence type="ECO:0000313" key="6">
    <source>
        <dbReference type="Proteomes" id="UP000829291"/>
    </source>
</evidence>
<proteinExistence type="inferred from homology"/>
<keyword evidence="1" id="KW-0227">DNA damage</keyword>
<evidence type="ECO:0000259" key="3">
    <source>
        <dbReference type="Pfam" id="PF05970"/>
    </source>
</evidence>
<reference evidence="7" key="1">
    <citation type="submission" date="2025-08" db="UniProtKB">
        <authorList>
            <consortium name="RefSeq"/>
        </authorList>
    </citation>
    <scope>IDENTIFICATION</scope>
    <source>
        <tissue evidence="7">Thorax and Abdomen</tissue>
    </source>
</reference>
<protein>
    <recommendedName>
        <fullName evidence="1">ATP-dependent DNA helicase</fullName>
        <ecNumber evidence="1">5.6.2.3</ecNumber>
    </recommendedName>
</protein>
<dbReference type="InterPro" id="IPR010285">
    <property type="entry name" value="DNA_helicase_pif1-like_DEAD"/>
</dbReference>
<dbReference type="InterPro" id="IPR025476">
    <property type="entry name" value="Helitron_helicase-like"/>
</dbReference>
<evidence type="ECO:0000259" key="4">
    <source>
        <dbReference type="Pfam" id="PF14214"/>
    </source>
</evidence>
<dbReference type="PANTHER" id="PTHR10492:SF57">
    <property type="entry name" value="ATP-DEPENDENT DNA HELICASE"/>
    <property type="match status" value="1"/>
</dbReference>
<dbReference type="EC" id="5.6.2.3" evidence="1"/>
<sequence>MGNSGPYVMKIIGDVSYKISTSLETANNNRPRYGQIYIYDVQTQLALRENDARRANLLEIIGRLIIDIIPYAANFKTTYERFVMGESLVRLNFIALKEDDRRRYNAPTCGELAALIVSDDGAVSENIEVQVFPKQDRAVGYVPRYSHHVDPMTFPLLFPSGDLGWSYNMKHVGTNKKISPVQYYGHRLALRRGEAQNQLLRSGRLTQHYVIHAYLTIELQRLLFLRNNQKQLRVESYKGMTDHISNSEANTSDRTRLGNQMILPSSFFGSMRHMQQQYQDAMAITRKVGRPDLFITMTCNPKWPEICTVLKDFPTGTTVNDIPTIACRIFNMRLQQALKEIESGSVFGKIEGYVYTVEFQKRGLPHAHILFILNNNDKLLTPEAIDIFISAEIPDKRIHQQLYQSVTLHMLHGPHTSKIPCWNSVTKSCSKKFPKDLVENTDISGGGFPKYRRRKNTDINYYRNRVEGRNIQVDNSMVVPHNPYLLAKYDCHMNVEYCASIMAIKYVFKYIHKGHDRARVQITDSNSESDGQPIINEIQDYVDSRYVGPMEAAWRILELPMHGRSHAVTRLPVHLPGQQYATFEGGREVEAATNEKKWRTHLIAWFELNSIDEMARNTTYANTTDYYSFPEATKTWKKRKYACQVVSRMTNVSSRDSERFHLKLILGHATNARSFIDLRTVNGKEWNTFREAPVDMGSTATNDEAFKIFDEAVSILMPKRLRHFFVWYLIGEMPSNAIDLWNTYKKALSEDFVDQHENRALCAIEHLLRDEARSCADFYLPIPEIIFENEAEEITVENIETFAKKGNELVKQLNNDQKIIYTQIFDNIMNNKSTDRKQEKCFYIDGSGGTGKTFLYNALYYMLKSEKKNVACVAWTGIAAILLPYGTTAHKTFGLPLTLQKEGTIFTNATMKKKIQSIDVFIWDECSMIPKIALELIDRTLKDIMEDASPFGGKTIILGGDFRQVLPIVKRGGKQQIIEETIKYSTLWSIFEKLSLKKNMRAKEDAAKFSEWLLNIGNGEVELFVPEKEIQSNNLIDDLYPRNLPLDELTNRAILAPLNVEVNQLNTEILRRMDGNIFESKSIDYATLQGIDTADAALDEEATLRYPIEYLNGLTPSGLPPHNLQLKVGEIVMSLRNLSISDGLCNGTRLVVREIHSRILIGELLIGERKGQIVEIPRIKLDTRGDTDMPFILHRRQFPVRLAFAITINKSQGQSFDHVGIFIDRPIFGHGQLYVALSRCRSKKGTELRNMSRLSNDELTEEESLSDLDIMSDGGSEHSEHNSDTEQSAADSDNDSDTDDNNNYSAKNQAVNTKYVLGKDKSTKWFRDPPNSKIRTQRQNIVTGLSGPQN</sequence>
<keyword evidence="6" id="KW-1185">Reference proteome</keyword>
<feature type="compositionally biased region" description="Basic and acidic residues" evidence="2">
    <location>
        <begin position="1317"/>
        <end position="1327"/>
    </location>
</feature>
<keyword evidence="1" id="KW-0547">Nucleotide-binding</keyword>
<dbReference type="Gene3D" id="3.40.50.300">
    <property type="entry name" value="P-loop containing nucleotide triphosphate hydrolases"/>
    <property type="match status" value="2"/>
</dbReference>
<dbReference type="PANTHER" id="PTHR10492">
    <property type="match status" value="1"/>
</dbReference>
<dbReference type="SUPFAM" id="SSF52540">
    <property type="entry name" value="P-loop containing nucleoside triphosphate hydrolases"/>
    <property type="match status" value="2"/>
</dbReference>
<evidence type="ECO:0000259" key="5">
    <source>
        <dbReference type="Pfam" id="PF21530"/>
    </source>
</evidence>
<feature type="domain" description="DNA helicase Pif1-like 2B" evidence="5">
    <location>
        <begin position="1109"/>
        <end position="1153"/>
    </location>
</feature>
<dbReference type="InterPro" id="IPR049163">
    <property type="entry name" value="Pif1-like_2B_dom"/>
</dbReference>
<keyword evidence="1" id="KW-0347">Helicase</keyword>
<feature type="compositionally biased region" description="Polar residues" evidence="2">
    <location>
        <begin position="1333"/>
        <end position="1350"/>
    </location>
</feature>
<accession>A0ABM3GNR8</accession>
<evidence type="ECO:0000313" key="7">
    <source>
        <dbReference type="RefSeq" id="XP_046601910.1"/>
    </source>
</evidence>
<comment type="catalytic activity">
    <reaction evidence="1">
        <text>ATP + H2O = ADP + phosphate + H(+)</text>
        <dbReference type="Rhea" id="RHEA:13065"/>
        <dbReference type="ChEBI" id="CHEBI:15377"/>
        <dbReference type="ChEBI" id="CHEBI:15378"/>
        <dbReference type="ChEBI" id="CHEBI:30616"/>
        <dbReference type="ChEBI" id="CHEBI:43474"/>
        <dbReference type="ChEBI" id="CHEBI:456216"/>
        <dbReference type="EC" id="5.6.2.3"/>
    </reaction>
</comment>
<keyword evidence="1" id="KW-0378">Hydrolase</keyword>
<dbReference type="CDD" id="cd18809">
    <property type="entry name" value="SF1_C_RecD"/>
    <property type="match status" value="1"/>
</dbReference>
<comment type="cofactor">
    <cofactor evidence="1">
        <name>Mg(2+)</name>
        <dbReference type="ChEBI" id="CHEBI:18420"/>
    </cofactor>
</comment>
<dbReference type="GeneID" id="107218573"/>
<keyword evidence="1" id="KW-0234">DNA repair</keyword>
<keyword evidence="1" id="KW-0233">DNA recombination</keyword>
<comment type="similarity">
    <text evidence="1">Belongs to the helicase family.</text>
</comment>
<name>A0ABM3GNR8_NEOLC</name>
<evidence type="ECO:0000256" key="1">
    <source>
        <dbReference type="RuleBase" id="RU363044"/>
    </source>
</evidence>
<keyword evidence="1" id="KW-0067">ATP-binding</keyword>
<gene>
    <name evidence="7" type="primary">LOC107218573</name>
</gene>
<feature type="domain" description="Helitron helicase-like" evidence="4">
    <location>
        <begin position="183"/>
        <end position="370"/>
    </location>
</feature>
<dbReference type="RefSeq" id="XP_046601910.1">
    <property type="nucleotide sequence ID" value="XM_046745954.1"/>
</dbReference>
<dbReference type="Proteomes" id="UP000829291">
    <property type="component" value="Chromosome 7"/>
</dbReference>